<keyword evidence="2" id="KW-1185">Reference proteome</keyword>
<dbReference type="Proteomes" id="UP000886998">
    <property type="component" value="Unassembled WGS sequence"/>
</dbReference>
<gene>
    <name evidence="1" type="ORF">TNIN_104841</name>
</gene>
<sequence length="126" mass="13927">MMGLHIPLHSGEESNRAVPLVVYISTLRSTKSVQEGREILAFADDLVLLASSSGELQELLQITTEALDQISLKVNTGAQCTYTFKGSAQLTKVYTPFLIDEQPLKILEDGITTRQTSRVLPYGRLF</sequence>
<proteinExistence type="predicted"/>
<organism evidence="1 2">
    <name type="scientific">Trichonephila inaurata madagascariensis</name>
    <dbReference type="NCBI Taxonomy" id="2747483"/>
    <lineage>
        <taxon>Eukaryota</taxon>
        <taxon>Metazoa</taxon>
        <taxon>Ecdysozoa</taxon>
        <taxon>Arthropoda</taxon>
        <taxon>Chelicerata</taxon>
        <taxon>Arachnida</taxon>
        <taxon>Araneae</taxon>
        <taxon>Araneomorphae</taxon>
        <taxon>Entelegynae</taxon>
        <taxon>Araneoidea</taxon>
        <taxon>Nephilidae</taxon>
        <taxon>Trichonephila</taxon>
        <taxon>Trichonephila inaurata</taxon>
    </lineage>
</organism>
<name>A0A8X6X7N1_9ARAC</name>
<protein>
    <recommendedName>
        <fullName evidence="3">Reverse transcriptase domain-containing protein</fullName>
    </recommendedName>
</protein>
<dbReference type="AlphaFoldDB" id="A0A8X6X7N1"/>
<comment type="caution">
    <text evidence="1">The sequence shown here is derived from an EMBL/GenBank/DDBJ whole genome shotgun (WGS) entry which is preliminary data.</text>
</comment>
<evidence type="ECO:0000313" key="2">
    <source>
        <dbReference type="Proteomes" id="UP000886998"/>
    </source>
</evidence>
<reference evidence="1" key="1">
    <citation type="submission" date="2020-08" db="EMBL/GenBank/DDBJ databases">
        <title>Multicomponent nature underlies the extraordinary mechanical properties of spider dragline silk.</title>
        <authorList>
            <person name="Kono N."/>
            <person name="Nakamura H."/>
            <person name="Mori M."/>
            <person name="Yoshida Y."/>
            <person name="Ohtoshi R."/>
            <person name="Malay A.D."/>
            <person name="Moran D.A.P."/>
            <person name="Tomita M."/>
            <person name="Numata K."/>
            <person name="Arakawa K."/>
        </authorList>
    </citation>
    <scope>NUCLEOTIDE SEQUENCE</scope>
</reference>
<dbReference type="EMBL" id="BMAV01006050">
    <property type="protein sequence ID" value="GFY47667.1"/>
    <property type="molecule type" value="Genomic_DNA"/>
</dbReference>
<dbReference type="OrthoDB" id="418748at2759"/>
<evidence type="ECO:0000313" key="1">
    <source>
        <dbReference type="EMBL" id="GFY47667.1"/>
    </source>
</evidence>
<accession>A0A8X6X7N1</accession>
<evidence type="ECO:0008006" key="3">
    <source>
        <dbReference type="Google" id="ProtNLM"/>
    </source>
</evidence>